<protein>
    <submittedName>
        <fullName evidence="2">Fic family protein</fullName>
    </submittedName>
</protein>
<dbReference type="RefSeq" id="WP_379593983.1">
    <property type="nucleotide sequence ID" value="NZ_JBHTKK010000028.1"/>
</dbReference>
<dbReference type="PROSITE" id="PS51459">
    <property type="entry name" value="FIDO"/>
    <property type="match status" value="1"/>
</dbReference>
<evidence type="ECO:0000313" key="3">
    <source>
        <dbReference type="Proteomes" id="UP001597041"/>
    </source>
</evidence>
<dbReference type="InterPro" id="IPR040198">
    <property type="entry name" value="Fido_containing"/>
</dbReference>
<feature type="domain" description="Fido" evidence="1">
    <location>
        <begin position="96"/>
        <end position="232"/>
    </location>
</feature>
<organism evidence="2 3">
    <name type="scientific">Oceanobacillus locisalsi</name>
    <dbReference type="NCBI Taxonomy" id="546107"/>
    <lineage>
        <taxon>Bacteria</taxon>
        <taxon>Bacillati</taxon>
        <taxon>Bacillota</taxon>
        <taxon>Bacilli</taxon>
        <taxon>Bacillales</taxon>
        <taxon>Bacillaceae</taxon>
        <taxon>Oceanobacillus</taxon>
    </lineage>
</organism>
<dbReference type="EMBL" id="JBHTKK010000028">
    <property type="protein sequence ID" value="MFD1067790.1"/>
    <property type="molecule type" value="Genomic_DNA"/>
</dbReference>
<dbReference type="PANTHER" id="PTHR13504">
    <property type="entry name" value="FIDO DOMAIN-CONTAINING PROTEIN DDB_G0283145"/>
    <property type="match status" value="1"/>
</dbReference>
<name>A0ABW3NM64_9BACI</name>
<keyword evidence="3" id="KW-1185">Reference proteome</keyword>
<dbReference type="InterPro" id="IPR036597">
    <property type="entry name" value="Fido-like_dom_sf"/>
</dbReference>
<gene>
    <name evidence="2" type="ORF">ACFQ19_17420</name>
</gene>
<dbReference type="PANTHER" id="PTHR13504:SF38">
    <property type="entry name" value="FIDO DOMAIN-CONTAINING PROTEIN"/>
    <property type="match status" value="1"/>
</dbReference>
<comment type="caution">
    <text evidence="2">The sequence shown here is derived from an EMBL/GenBank/DDBJ whole genome shotgun (WGS) entry which is preliminary data.</text>
</comment>
<dbReference type="SUPFAM" id="SSF140931">
    <property type="entry name" value="Fic-like"/>
    <property type="match status" value="1"/>
</dbReference>
<dbReference type="Pfam" id="PF02661">
    <property type="entry name" value="Fic"/>
    <property type="match status" value="1"/>
</dbReference>
<dbReference type="Gene3D" id="1.10.3290.10">
    <property type="entry name" value="Fido-like domain"/>
    <property type="match status" value="1"/>
</dbReference>
<dbReference type="InterPro" id="IPR003812">
    <property type="entry name" value="Fido"/>
</dbReference>
<dbReference type="Proteomes" id="UP001597041">
    <property type="component" value="Unassembled WGS sequence"/>
</dbReference>
<accession>A0ABW3NM64</accession>
<evidence type="ECO:0000313" key="2">
    <source>
        <dbReference type="EMBL" id="MFD1067790.1"/>
    </source>
</evidence>
<proteinExistence type="predicted"/>
<reference evidence="3" key="1">
    <citation type="journal article" date="2019" name="Int. J. Syst. Evol. Microbiol.">
        <title>The Global Catalogue of Microorganisms (GCM) 10K type strain sequencing project: providing services to taxonomists for standard genome sequencing and annotation.</title>
        <authorList>
            <consortium name="The Broad Institute Genomics Platform"/>
            <consortium name="The Broad Institute Genome Sequencing Center for Infectious Disease"/>
            <person name="Wu L."/>
            <person name="Ma J."/>
        </authorList>
    </citation>
    <scope>NUCLEOTIDE SEQUENCE [LARGE SCALE GENOMIC DNA]</scope>
    <source>
        <strain evidence="3">CCUG 56608</strain>
    </source>
</reference>
<evidence type="ECO:0000259" key="1">
    <source>
        <dbReference type="PROSITE" id="PS51459"/>
    </source>
</evidence>
<sequence>MKKKLLNKSNVLKEQLDKKRPLPNEVVKDMKEDFYIKNTYHSNAIEGNTLTLYETKAVLEDGITIQGKSFREHAEANNHKEAITYVEELINVESPLNQRIIKDIHAIVMQGIDRSIAGKYRNTAALITGANHTPPSHEKIQDEMDDLVDWCENVNDLHPVEKASLLHAKFVNVHPFSDGNGRTSRLLMNFELMKFGFPPITIEKDDRFRYYEVLDISGTKGDYEPFILFIAERAVNTLENHVDFLKDL</sequence>